<dbReference type="CDD" id="cd16841">
    <property type="entry name" value="RraA_family"/>
    <property type="match status" value="1"/>
</dbReference>
<dbReference type="Gene3D" id="3.50.30.40">
    <property type="entry name" value="Ribonuclease E inhibitor RraA/RraA-like"/>
    <property type="match status" value="1"/>
</dbReference>
<dbReference type="Proteomes" id="UP001589733">
    <property type="component" value="Unassembled WGS sequence"/>
</dbReference>
<name>A0ABV6AYS0_9DEIO</name>
<sequence>MASFDFSRISPTSLGTLLRAEQCMAHTLLPLWEGARLSGPAYTVRLPRGQNLALHAAIYRAEPGSVLVVQASDDQYAVAGGNVCAVAQRRGIAGIVVDGVIRDRAEIRQMRFPVFARGVRPIPGGKSERGEWQVPVECGGFRVNPGDSIVADEEGIVCVPEAQAQVLGEAAHTRQKQEHQESLDSWAHKHREGVNKALATWGEEL</sequence>
<dbReference type="SUPFAM" id="SSF89562">
    <property type="entry name" value="RraA-like"/>
    <property type="match status" value="1"/>
</dbReference>
<accession>A0ABV6AYS0</accession>
<keyword evidence="3" id="KW-1185">Reference proteome</keyword>
<proteinExistence type="predicted"/>
<dbReference type="Pfam" id="PF03737">
    <property type="entry name" value="RraA-like"/>
    <property type="match status" value="1"/>
</dbReference>
<reference evidence="2 3" key="1">
    <citation type="submission" date="2024-09" db="EMBL/GenBank/DDBJ databases">
        <authorList>
            <person name="Sun Q."/>
            <person name="Mori K."/>
        </authorList>
    </citation>
    <scope>NUCLEOTIDE SEQUENCE [LARGE SCALE GENOMIC DNA]</scope>
    <source>
        <strain evidence="2 3">JCM 13503</strain>
    </source>
</reference>
<evidence type="ECO:0000313" key="2">
    <source>
        <dbReference type="EMBL" id="MFB9992649.1"/>
    </source>
</evidence>
<dbReference type="EMBL" id="JBHLYR010000033">
    <property type="protein sequence ID" value="MFB9992649.1"/>
    <property type="molecule type" value="Genomic_DNA"/>
</dbReference>
<organism evidence="2 3">
    <name type="scientific">Deinococcus oregonensis</name>
    <dbReference type="NCBI Taxonomy" id="1805970"/>
    <lineage>
        <taxon>Bacteria</taxon>
        <taxon>Thermotogati</taxon>
        <taxon>Deinococcota</taxon>
        <taxon>Deinococci</taxon>
        <taxon>Deinococcales</taxon>
        <taxon>Deinococcaceae</taxon>
        <taxon>Deinococcus</taxon>
    </lineage>
</organism>
<evidence type="ECO:0000256" key="1">
    <source>
        <dbReference type="ARBA" id="ARBA00029596"/>
    </source>
</evidence>
<dbReference type="RefSeq" id="WP_380009961.1">
    <property type="nucleotide sequence ID" value="NZ_JBHLYR010000033.1"/>
</dbReference>
<dbReference type="InterPro" id="IPR036704">
    <property type="entry name" value="RraA/RraA-like_sf"/>
</dbReference>
<comment type="caution">
    <text evidence="2">The sequence shown here is derived from an EMBL/GenBank/DDBJ whole genome shotgun (WGS) entry which is preliminary data.</text>
</comment>
<dbReference type="PANTHER" id="PTHR33254">
    <property type="entry name" value="4-HYDROXY-4-METHYL-2-OXOGLUTARATE ALDOLASE 3-RELATED"/>
    <property type="match status" value="1"/>
</dbReference>
<gene>
    <name evidence="2" type="ORF">ACFFLM_11790</name>
</gene>
<dbReference type="InterPro" id="IPR005493">
    <property type="entry name" value="RraA/RraA-like"/>
</dbReference>
<evidence type="ECO:0000313" key="3">
    <source>
        <dbReference type="Proteomes" id="UP001589733"/>
    </source>
</evidence>
<dbReference type="PANTHER" id="PTHR33254:SF4">
    <property type="entry name" value="4-HYDROXY-4-METHYL-2-OXOGLUTARATE ALDOLASE 3-RELATED"/>
    <property type="match status" value="1"/>
</dbReference>
<protein>
    <recommendedName>
        <fullName evidence="1">Regulator of ribonuclease activity homolog</fullName>
    </recommendedName>
</protein>